<evidence type="ECO:0000256" key="7">
    <source>
        <dbReference type="ARBA" id="ARBA00032316"/>
    </source>
</evidence>
<evidence type="ECO:0000259" key="9">
    <source>
        <dbReference type="Pfam" id="PF22691"/>
    </source>
</evidence>
<proteinExistence type="predicted"/>
<reference evidence="11" key="1">
    <citation type="submission" date="2010-02" db="EMBL/GenBank/DDBJ databases">
        <title>Complete sequence of Ferroglobus placidus DSM 10642.</title>
        <authorList>
            <consortium name="US DOE Joint Genome Institute"/>
            <person name="Lucas S."/>
            <person name="Copeland A."/>
            <person name="Lapidus A."/>
            <person name="Cheng J.-F."/>
            <person name="Bruce D."/>
            <person name="Goodwin L."/>
            <person name="Pitluck S."/>
            <person name="Saunders E."/>
            <person name="Brettin T."/>
            <person name="Detter J.C."/>
            <person name="Han C."/>
            <person name="Tapia R."/>
            <person name="Larimer F."/>
            <person name="Land M."/>
            <person name="Hauser L."/>
            <person name="Kyrpides N."/>
            <person name="Ivanova N."/>
            <person name="Holmes D."/>
            <person name="Lovley D."/>
            <person name="Kyrpides N."/>
            <person name="Anderson I.J."/>
            <person name="Woyke T."/>
        </authorList>
    </citation>
    <scope>NUCLEOTIDE SEQUENCE [LARGE SCALE GENOMIC DNA]</scope>
    <source>
        <strain evidence="11">DSM 10642 / AEDII12DO</strain>
    </source>
</reference>
<dbReference type="Pfam" id="PF22691">
    <property type="entry name" value="Thiolase_C_1"/>
    <property type="match status" value="1"/>
</dbReference>
<dbReference type="CDD" id="cd00829">
    <property type="entry name" value="SCP-x_thiolase"/>
    <property type="match status" value="1"/>
</dbReference>
<dbReference type="InterPro" id="IPR020616">
    <property type="entry name" value="Thiolase_N"/>
</dbReference>
<dbReference type="PIRSF" id="PIRSF000429">
    <property type="entry name" value="Ac-CoA_Ac_transf"/>
    <property type="match status" value="1"/>
</dbReference>
<feature type="domain" description="Thiolase C-terminal" evidence="9">
    <location>
        <begin position="248"/>
        <end position="388"/>
    </location>
</feature>
<dbReference type="Pfam" id="PF00108">
    <property type="entry name" value="Thiolase_N"/>
    <property type="match status" value="1"/>
</dbReference>
<dbReference type="GO" id="GO:0006869">
    <property type="term" value="P:lipid transport"/>
    <property type="evidence" value="ECO:0007669"/>
    <property type="project" value="UniProtKB-KW"/>
</dbReference>
<dbReference type="InterPro" id="IPR020613">
    <property type="entry name" value="Thiolase_CS"/>
</dbReference>
<dbReference type="HOGENOM" id="CLU_035425_4_0_2"/>
<gene>
    <name evidence="10" type="ordered locus">Ferp_2323</name>
</gene>
<dbReference type="AlphaFoldDB" id="D3S1I1"/>
<keyword evidence="11" id="KW-1185">Reference proteome</keyword>
<keyword evidence="10" id="KW-0012">Acyltransferase</keyword>
<dbReference type="InterPro" id="IPR055140">
    <property type="entry name" value="Thiolase_C_2"/>
</dbReference>
<dbReference type="STRING" id="589924.Ferp_2323"/>
<name>D3S1I1_FERPA</name>
<evidence type="ECO:0000256" key="4">
    <source>
        <dbReference type="ARBA" id="ARBA00023055"/>
    </source>
</evidence>
<dbReference type="PANTHER" id="PTHR42870">
    <property type="entry name" value="ACETYL-COA C-ACETYLTRANSFERASE"/>
    <property type="match status" value="1"/>
</dbReference>
<evidence type="ECO:0000259" key="8">
    <source>
        <dbReference type="Pfam" id="PF00108"/>
    </source>
</evidence>
<organism evidence="10 11">
    <name type="scientific">Ferroglobus placidus (strain DSM 10642 / AEDII12DO)</name>
    <dbReference type="NCBI Taxonomy" id="589924"/>
    <lineage>
        <taxon>Archaea</taxon>
        <taxon>Methanobacteriati</taxon>
        <taxon>Methanobacteriota</taxon>
        <taxon>Archaeoglobi</taxon>
        <taxon>Archaeoglobales</taxon>
        <taxon>Archaeoglobaceae</taxon>
        <taxon>Ferroglobus</taxon>
    </lineage>
</organism>
<evidence type="ECO:0000313" key="10">
    <source>
        <dbReference type="EMBL" id="ADC66445.1"/>
    </source>
</evidence>
<dbReference type="OrthoDB" id="167534at2157"/>
<evidence type="ECO:0000256" key="3">
    <source>
        <dbReference type="ARBA" id="ARBA00022679"/>
    </source>
</evidence>
<dbReference type="RefSeq" id="WP_012966782.1">
    <property type="nucleotide sequence ID" value="NC_013849.1"/>
</dbReference>
<evidence type="ECO:0000313" key="11">
    <source>
        <dbReference type="Proteomes" id="UP000002613"/>
    </source>
</evidence>
<dbReference type="InterPro" id="IPR016039">
    <property type="entry name" value="Thiolase-like"/>
</dbReference>
<reference evidence="10 11" key="2">
    <citation type="journal article" date="2011" name="Stand. Genomic Sci.">
        <title>Complete genome sequence of Ferroglobus placidus AEDII12DO.</title>
        <authorList>
            <person name="Anderson I."/>
            <person name="Risso C."/>
            <person name="Holmes D."/>
            <person name="Lucas S."/>
            <person name="Copeland A."/>
            <person name="Lapidus A."/>
            <person name="Cheng J.F."/>
            <person name="Bruce D."/>
            <person name="Goodwin L."/>
            <person name="Pitluck S."/>
            <person name="Saunders E."/>
            <person name="Brettin T."/>
            <person name="Detter J.C."/>
            <person name="Han C."/>
            <person name="Tapia R."/>
            <person name="Larimer F."/>
            <person name="Land M."/>
            <person name="Hauser L."/>
            <person name="Woyke T."/>
            <person name="Lovley D."/>
            <person name="Kyrpides N."/>
            <person name="Ivanova N."/>
        </authorList>
    </citation>
    <scope>NUCLEOTIDE SEQUENCE [LARGE SCALE GENOMIC DNA]</scope>
    <source>
        <strain evidence="11">DSM 10642 / AEDII12DO</strain>
    </source>
</reference>
<dbReference type="GO" id="GO:0008299">
    <property type="term" value="P:isoprenoid biosynthetic process"/>
    <property type="evidence" value="ECO:0007669"/>
    <property type="project" value="UniProtKB-KW"/>
</dbReference>
<keyword evidence="4" id="KW-0445">Lipid transport</keyword>
<keyword evidence="3 10" id="KW-0808">Transferase</keyword>
<evidence type="ECO:0000256" key="1">
    <source>
        <dbReference type="ARBA" id="ARBA00012352"/>
    </source>
</evidence>
<dbReference type="InterPro" id="IPR002155">
    <property type="entry name" value="Thiolase"/>
</dbReference>
<dbReference type="GeneID" id="8779863"/>
<dbReference type="eggNOG" id="arCOG01278">
    <property type="taxonomic scope" value="Archaea"/>
</dbReference>
<dbReference type="Gene3D" id="3.40.47.10">
    <property type="match status" value="1"/>
</dbReference>
<dbReference type="PROSITE" id="PS00737">
    <property type="entry name" value="THIOLASE_2"/>
    <property type="match status" value="1"/>
</dbReference>
<dbReference type="NCBIfam" id="NF004720">
    <property type="entry name" value="PRK06064.1"/>
    <property type="match status" value="1"/>
</dbReference>
<dbReference type="SUPFAM" id="SSF53901">
    <property type="entry name" value="Thiolase-like"/>
    <property type="match status" value="2"/>
</dbReference>
<dbReference type="GO" id="GO:0008289">
    <property type="term" value="F:lipid binding"/>
    <property type="evidence" value="ECO:0007669"/>
    <property type="project" value="UniProtKB-KW"/>
</dbReference>
<evidence type="ECO:0000256" key="6">
    <source>
        <dbReference type="ARBA" id="ARBA00023229"/>
    </source>
</evidence>
<evidence type="ECO:0000256" key="5">
    <source>
        <dbReference type="ARBA" id="ARBA00023121"/>
    </source>
</evidence>
<dbReference type="GO" id="GO:0016747">
    <property type="term" value="F:acyltransferase activity, transferring groups other than amino-acyl groups"/>
    <property type="evidence" value="ECO:0007669"/>
    <property type="project" value="InterPro"/>
</dbReference>
<keyword evidence="2" id="KW-0813">Transport</keyword>
<keyword evidence="5" id="KW-0446">Lipid-binding</keyword>
<protein>
    <recommendedName>
        <fullName evidence="1">propanoyl-CoA C-acyltransferase</fullName>
        <ecNumber evidence="1">2.3.1.176</ecNumber>
    </recommendedName>
    <alternativeName>
        <fullName evidence="7">Propanoyl-CoA C-acyltransferase</fullName>
    </alternativeName>
</protein>
<feature type="domain" description="Thiolase N-terminal" evidence="8">
    <location>
        <begin position="4"/>
        <end position="225"/>
    </location>
</feature>
<dbReference type="Proteomes" id="UP000002613">
    <property type="component" value="Chromosome"/>
</dbReference>
<evidence type="ECO:0000256" key="2">
    <source>
        <dbReference type="ARBA" id="ARBA00022448"/>
    </source>
</evidence>
<dbReference type="EMBL" id="CP001899">
    <property type="protein sequence ID" value="ADC66445.1"/>
    <property type="molecule type" value="Genomic_DNA"/>
</dbReference>
<dbReference type="PANTHER" id="PTHR42870:SF6">
    <property type="entry name" value="ACETYL-COA C-ACYLTRANSFERASE"/>
    <property type="match status" value="1"/>
</dbReference>
<sequence>MSDVAIVGAGTTKYGKHLDKSATDLAQLAVKEAIESAENISIEDFDGFVLSSQNPEILQKQGNSVNHFSEFLGIKAKFATRVEGACVSGSMGLITGYMAVKSGLVDLCLVVGVEKCYELPSSSDIMAAFSYVIDRDWEAALGSNAPMGFAMFATRHMSIYGTKEEQLAMVAVKNRKFASKNPKAHFQKPITIEDVLNSRPISKPLKLLDCCPVSDGASAVILTRKELAKNYTDTPVYIKGFGQYLINENVISSISDLTEFTALKIAAREAYKRAKIEPKDVDVAEVHDCFTIAEILEIEALGFCNKGEGGRFVEEGETDLGGKIPVNTGGGLLSRGHPIGATGICQAGIIFEQLRGEAPKGRAVDAEIGLTQNLGGWGTSQAVIIYSR</sequence>
<keyword evidence="6" id="KW-0414">Isoprene biosynthesis</keyword>
<dbReference type="EC" id="2.3.1.176" evidence="1"/>
<dbReference type="PaxDb" id="589924-Ferp_2323"/>
<dbReference type="KEGG" id="fpl:Ferp_2323"/>
<accession>D3S1I1</accession>